<evidence type="ECO:0000256" key="7">
    <source>
        <dbReference type="ARBA" id="ARBA00022525"/>
    </source>
</evidence>
<feature type="region of interest" description="Disordered" evidence="22">
    <location>
        <begin position="371"/>
        <end position="401"/>
    </location>
</feature>
<reference evidence="25" key="1">
    <citation type="journal article" date="2016" name="Proc. Natl. Acad. Sci. U.S.A.">
        <title>Lipid metabolic changes in an early divergent fungus govern the establishment of a mutualistic symbiosis with endobacteria.</title>
        <authorList>
            <person name="Lastovetsky O.A."/>
            <person name="Gaspar M.L."/>
            <person name="Mondo S.J."/>
            <person name="LaButti K.M."/>
            <person name="Sandor L."/>
            <person name="Grigoriev I.V."/>
            <person name="Henry S.A."/>
            <person name="Pawlowska T.E."/>
        </authorList>
    </citation>
    <scope>NUCLEOTIDE SEQUENCE [LARGE SCALE GENOMIC DNA]</scope>
    <source>
        <strain evidence="25">ATCC 52814</strain>
    </source>
</reference>
<keyword evidence="19" id="KW-0624">Polysaccharide degradation</keyword>
<dbReference type="EMBL" id="KV922107">
    <property type="protein sequence ID" value="ORE01682.1"/>
    <property type="molecule type" value="Genomic_DNA"/>
</dbReference>
<feature type="compositionally biased region" description="Low complexity" evidence="22">
    <location>
        <begin position="390"/>
        <end position="401"/>
    </location>
</feature>
<evidence type="ECO:0000256" key="2">
    <source>
        <dbReference type="ARBA" id="ARBA00004191"/>
    </source>
</evidence>
<comment type="catalytic activity">
    <reaction evidence="21">
        <text>[(1-&gt;4)-N-acetyl-beta-D-glucosaminyl](n) + n H2O = chitosan + n acetate</text>
        <dbReference type="Rhea" id="RHEA:10464"/>
        <dbReference type="Rhea" id="RHEA-COMP:9593"/>
        <dbReference type="Rhea" id="RHEA-COMP:9597"/>
        <dbReference type="ChEBI" id="CHEBI:15377"/>
        <dbReference type="ChEBI" id="CHEBI:17029"/>
        <dbReference type="ChEBI" id="CHEBI:30089"/>
        <dbReference type="ChEBI" id="CHEBI:57704"/>
        <dbReference type="EC" id="3.5.1.41"/>
    </reaction>
    <physiologicalReaction direction="left-to-right" evidence="21">
        <dbReference type="Rhea" id="RHEA:10465"/>
    </physiologicalReaction>
</comment>
<keyword evidence="16" id="KW-0170">Cobalt</keyword>
<evidence type="ECO:0000313" key="25">
    <source>
        <dbReference type="EMBL" id="ORE01682.1"/>
    </source>
</evidence>
<accession>A0A1X0QPI8</accession>
<evidence type="ECO:0000256" key="10">
    <source>
        <dbReference type="ARBA" id="ARBA00022729"/>
    </source>
</evidence>
<evidence type="ECO:0000256" key="16">
    <source>
        <dbReference type="ARBA" id="ARBA00023285"/>
    </source>
</evidence>
<dbReference type="GO" id="GO:0098552">
    <property type="term" value="C:side of membrane"/>
    <property type="evidence" value="ECO:0007669"/>
    <property type="project" value="UniProtKB-KW"/>
</dbReference>
<keyword evidence="18" id="KW-0961">Cell wall biogenesis/degradation</keyword>
<name>A0A1X0QPI8_RHIZD</name>
<dbReference type="OrthoDB" id="407355at2759"/>
<dbReference type="FunFam" id="3.20.20.370:FF:000004">
    <property type="entry name" value="Related to Chitin deacetylase"/>
    <property type="match status" value="1"/>
</dbReference>
<dbReference type="CDD" id="cd10952">
    <property type="entry name" value="CE4_MrCDA_like"/>
    <property type="match status" value="1"/>
</dbReference>
<evidence type="ECO:0000256" key="21">
    <source>
        <dbReference type="ARBA" id="ARBA00048494"/>
    </source>
</evidence>
<evidence type="ECO:0000256" key="5">
    <source>
        <dbReference type="ARBA" id="ARBA00022475"/>
    </source>
</evidence>
<keyword evidence="11" id="KW-0378">Hydrolase</keyword>
<comment type="subcellular location">
    <subcellularLocation>
        <location evidence="3">Cell membrane</location>
        <topology evidence="3">Lipid-anchor</topology>
        <topology evidence="3">GPI-anchor</topology>
    </subcellularLocation>
    <subcellularLocation>
        <location evidence="2">Secreted</location>
        <location evidence="2">Cell wall</location>
    </subcellularLocation>
</comment>
<dbReference type="PANTHER" id="PTHR10587">
    <property type="entry name" value="GLYCOSYL TRANSFERASE-RELATED"/>
    <property type="match status" value="1"/>
</dbReference>
<keyword evidence="8" id="KW-0336">GPI-anchor</keyword>
<keyword evidence="9" id="KW-0479">Metal-binding</keyword>
<dbReference type="GO" id="GO:0000272">
    <property type="term" value="P:polysaccharide catabolic process"/>
    <property type="evidence" value="ECO:0007669"/>
    <property type="project" value="UniProtKB-KW"/>
</dbReference>
<keyword evidence="15" id="KW-0119">Carbohydrate metabolism</keyword>
<evidence type="ECO:0000256" key="22">
    <source>
        <dbReference type="SAM" id="MobiDB-lite"/>
    </source>
</evidence>
<evidence type="ECO:0000256" key="6">
    <source>
        <dbReference type="ARBA" id="ARBA00022512"/>
    </source>
</evidence>
<evidence type="ECO:0000256" key="12">
    <source>
        <dbReference type="ARBA" id="ARBA00023024"/>
    </source>
</evidence>
<dbReference type="InterPro" id="IPR011330">
    <property type="entry name" value="Glyco_hydro/deAcase_b/a-brl"/>
</dbReference>
<organism evidence="25">
    <name type="scientific">Rhizopus microsporus var. microsporus</name>
    <dbReference type="NCBI Taxonomy" id="86635"/>
    <lineage>
        <taxon>Eukaryota</taxon>
        <taxon>Fungi</taxon>
        <taxon>Fungi incertae sedis</taxon>
        <taxon>Mucoromycota</taxon>
        <taxon>Mucoromycotina</taxon>
        <taxon>Mucoromycetes</taxon>
        <taxon>Mucorales</taxon>
        <taxon>Mucorineae</taxon>
        <taxon>Rhizopodaceae</taxon>
        <taxon>Rhizopus</taxon>
    </lineage>
</organism>
<evidence type="ECO:0000256" key="11">
    <source>
        <dbReference type="ARBA" id="ARBA00022801"/>
    </source>
</evidence>
<keyword evidence="10 23" id="KW-0732">Signal</keyword>
<feature type="signal peptide" evidence="23">
    <location>
        <begin position="1"/>
        <end position="22"/>
    </location>
</feature>
<evidence type="ECO:0000256" key="20">
    <source>
        <dbReference type="ARBA" id="ARBA00024056"/>
    </source>
</evidence>
<comment type="cofactor">
    <cofactor evidence="1">
        <name>Co(2+)</name>
        <dbReference type="ChEBI" id="CHEBI:48828"/>
    </cofactor>
</comment>
<evidence type="ECO:0000256" key="19">
    <source>
        <dbReference type="ARBA" id="ARBA00023326"/>
    </source>
</evidence>
<dbReference type="SUPFAM" id="SSF88713">
    <property type="entry name" value="Glycoside hydrolase/deacetylase"/>
    <property type="match status" value="1"/>
</dbReference>
<dbReference type="InterPro" id="IPR002509">
    <property type="entry name" value="NODB_dom"/>
</dbReference>
<protein>
    <recommendedName>
        <fullName evidence="20">chitin deacetylase</fullName>
        <ecNumber evidence="20">3.5.1.41</ecNumber>
    </recommendedName>
</protein>
<evidence type="ECO:0000256" key="13">
    <source>
        <dbReference type="ARBA" id="ARBA00023136"/>
    </source>
</evidence>
<evidence type="ECO:0000256" key="17">
    <source>
        <dbReference type="ARBA" id="ARBA00023288"/>
    </source>
</evidence>
<keyword evidence="5" id="KW-1003">Cell membrane</keyword>
<dbReference type="GO" id="GO:0071555">
    <property type="term" value="P:cell wall organization"/>
    <property type="evidence" value="ECO:0007669"/>
    <property type="project" value="UniProtKB-KW"/>
</dbReference>
<dbReference type="GO" id="GO:0005886">
    <property type="term" value="C:plasma membrane"/>
    <property type="evidence" value="ECO:0007669"/>
    <property type="project" value="UniProtKB-SubCell"/>
</dbReference>
<gene>
    <name evidence="25" type="ORF">BCV72DRAFT_339241</name>
</gene>
<keyword evidence="14" id="KW-0325">Glycoprotein</keyword>
<evidence type="ECO:0000256" key="18">
    <source>
        <dbReference type="ARBA" id="ARBA00023316"/>
    </source>
</evidence>
<dbReference type="Proteomes" id="UP000242414">
    <property type="component" value="Unassembled WGS sequence"/>
</dbReference>
<dbReference type="GO" id="GO:0046872">
    <property type="term" value="F:metal ion binding"/>
    <property type="evidence" value="ECO:0007669"/>
    <property type="project" value="UniProtKB-KW"/>
</dbReference>
<dbReference type="Pfam" id="PF01522">
    <property type="entry name" value="Polysacc_deac_1"/>
    <property type="match status" value="1"/>
</dbReference>
<dbReference type="Gene3D" id="3.20.20.370">
    <property type="entry name" value="Glycoside hydrolase/deacetylase"/>
    <property type="match status" value="1"/>
</dbReference>
<evidence type="ECO:0000256" key="3">
    <source>
        <dbReference type="ARBA" id="ARBA00004609"/>
    </source>
</evidence>
<evidence type="ECO:0000256" key="4">
    <source>
        <dbReference type="ARBA" id="ARBA00010973"/>
    </source>
</evidence>
<proteinExistence type="inferred from homology"/>
<evidence type="ECO:0000259" key="24">
    <source>
        <dbReference type="PROSITE" id="PS51677"/>
    </source>
</evidence>
<comment type="similarity">
    <text evidence="4">Belongs to the polysaccharide deacetylase family.</text>
</comment>
<dbReference type="GO" id="GO:0006032">
    <property type="term" value="P:chitin catabolic process"/>
    <property type="evidence" value="ECO:0007669"/>
    <property type="project" value="UniProtKB-KW"/>
</dbReference>
<keyword evidence="7" id="KW-0964">Secreted</keyword>
<keyword evidence="12" id="KW-0146">Chitin degradation</keyword>
<evidence type="ECO:0000256" key="9">
    <source>
        <dbReference type="ARBA" id="ARBA00022723"/>
    </source>
</evidence>
<keyword evidence="13" id="KW-0472">Membrane</keyword>
<dbReference type="InterPro" id="IPR050248">
    <property type="entry name" value="Polysacc_deacetylase_ArnD"/>
</dbReference>
<dbReference type="GO" id="GO:0004099">
    <property type="term" value="F:chitin deacetylase activity"/>
    <property type="evidence" value="ECO:0007669"/>
    <property type="project" value="UniProtKB-EC"/>
</dbReference>
<evidence type="ECO:0000256" key="8">
    <source>
        <dbReference type="ARBA" id="ARBA00022622"/>
    </source>
</evidence>
<evidence type="ECO:0000256" key="14">
    <source>
        <dbReference type="ARBA" id="ARBA00023180"/>
    </source>
</evidence>
<feature type="domain" description="NodB homology" evidence="24">
    <location>
        <begin position="155"/>
        <end position="348"/>
    </location>
</feature>
<dbReference type="VEuPathDB" id="FungiDB:BCV72DRAFT_339241"/>
<sequence>MVFRLATIIAAIATVATIKVSAQVDYWQSFKTQVNPANISIPSIAQTISLEPSVECTYYNPDPAYIRINASEFPTVWQVATTNGMASSSEFLNLYNSIDWNSAPNIQPRKKNPDGSLDFTGYPSSDPDCWWSSSLCTTPKHPGINEDIVACSEPETWGLTYDDGPNCSHNAFYDYLREHDYKATMFYIGSNVIDWPYGAMRGMQDGHHIGAHTWSHEYTTTLTNQEVLAEFYYTQKAIKLATGVTPRYWRPPYGDVDDRVRWIASQLGLTAVIWNLDTDDWAAGDTATMQQIQSNYDAFIEMGTNGTFKHTGNIVLTHEISNDSMTLAVNNLARISSAYKNIMNVATCMNISNPYFEDFIYQPLANGSLGNQTNTPIPSNKANPSTISRPSPKQAAAQKSSANAVEPHRFPLMIVLMLILAGFLLNC</sequence>
<dbReference type="PROSITE" id="PS51677">
    <property type="entry name" value="NODB"/>
    <property type="match status" value="1"/>
</dbReference>
<keyword evidence="6" id="KW-0134">Cell wall</keyword>
<feature type="compositionally biased region" description="Polar residues" evidence="22">
    <location>
        <begin position="371"/>
        <end position="389"/>
    </location>
</feature>
<evidence type="ECO:0000256" key="1">
    <source>
        <dbReference type="ARBA" id="ARBA00001941"/>
    </source>
</evidence>
<feature type="chain" id="PRO_5010865610" description="chitin deacetylase" evidence="23">
    <location>
        <begin position="23"/>
        <end position="427"/>
    </location>
</feature>
<dbReference type="GO" id="GO:0009272">
    <property type="term" value="P:fungal-type cell wall biogenesis"/>
    <property type="evidence" value="ECO:0007669"/>
    <property type="project" value="UniProtKB-ARBA"/>
</dbReference>
<dbReference type="AlphaFoldDB" id="A0A1X0QPI8"/>
<dbReference type="PANTHER" id="PTHR10587:SF98">
    <property type="entry name" value="CHITIN DEACETYLASE"/>
    <property type="match status" value="1"/>
</dbReference>
<keyword evidence="17" id="KW-0449">Lipoprotein</keyword>
<evidence type="ECO:0000256" key="15">
    <source>
        <dbReference type="ARBA" id="ARBA00023277"/>
    </source>
</evidence>
<evidence type="ECO:0000256" key="23">
    <source>
        <dbReference type="SAM" id="SignalP"/>
    </source>
</evidence>
<dbReference type="EC" id="3.5.1.41" evidence="20"/>